<geneLocation type="mitochondrion" evidence="1"/>
<reference evidence="1" key="1">
    <citation type="submission" date="2019-03" db="EMBL/GenBank/DDBJ databases">
        <title>Largest Complete Mitochondrial Genome of a Gymnosperm, Sitka Spruce (Picea sitchensis), Indicates Complex Physical Structure.</title>
        <authorList>
            <person name="Jackman S.D."/>
            <person name="Coombe L."/>
            <person name="Warren R."/>
            <person name="Kirk H."/>
            <person name="Trinh E."/>
            <person name="McLeod T."/>
            <person name="Pleasance S."/>
            <person name="Pandoh P."/>
            <person name="Zhao Y."/>
            <person name="Coope R."/>
            <person name="Bousquet J."/>
            <person name="Bohlmann J.C."/>
            <person name="Jones S.J.M."/>
            <person name="Birol I."/>
        </authorList>
    </citation>
    <scope>NUCLEOTIDE SEQUENCE</scope>
    <source>
        <strain evidence="1">Q903</strain>
    </source>
</reference>
<protein>
    <submittedName>
        <fullName evidence="1">Uncharacterized protein</fullName>
    </submittedName>
</protein>
<proteinExistence type="predicted"/>
<dbReference type="AlphaFoldDB" id="A0A6B9XX22"/>
<dbReference type="EMBL" id="MK697702">
    <property type="protein sequence ID" value="QHR91676.1"/>
    <property type="molecule type" value="Genomic_DNA"/>
</dbReference>
<evidence type="ECO:0000313" key="1">
    <source>
        <dbReference type="EMBL" id="QHR91676.1"/>
    </source>
</evidence>
<organism evidence="1">
    <name type="scientific">Picea sitchensis</name>
    <name type="common">Sitka spruce</name>
    <name type="synonym">Pinus sitchensis</name>
    <dbReference type="NCBI Taxonomy" id="3332"/>
    <lineage>
        <taxon>Eukaryota</taxon>
        <taxon>Viridiplantae</taxon>
        <taxon>Streptophyta</taxon>
        <taxon>Embryophyta</taxon>
        <taxon>Tracheophyta</taxon>
        <taxon>Spermatophyta</taxon>
        <taxon>Pinopsida</taxon>
        <taxon>Pinidae</taxon>
        <taxon>Conifers I</taxon>
        <taxon>Pinales</taxon>
        <taxon>Pinaceae</taxon>
        <taxon>Picea</taxon>
    </lineage>
</organism>
<accession>A0A6B9XX22</accession>
<gene>
    <name evidence="1" type="primary">orf05744</name>
    <name evidence="1" type="ORF">Q903MT_gene5712</name>
</gene>
<sequence>MTREWRGSFPYLPTTSVQSPPRAFTVALAVLFKIHYLYHHRPFTQPITQTRPSGQVPLPFHPPMQGLCFHLSGAW</sequence>
<keyword evidence="1" id="KW-0496">Mitochondrion</keyword>
<name>A0A6B9XX22_PICSI</name>